<dbReference type="PANTHER" id="PTHR30629:SF2">
    <property type="entry name" value="PROPHAGE INTEGRASE INTS-RELATED"/>
    <property type="match status" value="1"/>
</dbReference>
<dbReference type="Gene3D" id="1.10.443.10">
    <property type="entry name" value="Intergrase catalytic core"/>
    <property type="match status" value="1"/>
</dbReference>
<dbReference type="InterPro" id="IPR010998">
    <property type="entry name" value="Integrase_recombinase_N"/>
</dbReference>
<dbReference type="InterPro" id="IPR022000">
    <property type="entry name" value="Min27-like_integrase_DNA_bind"/>
</dbReference>
<evidence type="ECO:0000313" key="7">
    <source>
        <dbReference type="Proteomes" id="UP000182894"/>
    </source>
</evidence>
<accession>A0A1G7Y2E5</accession>
<name>A0A1G7Y2E5_9PSED</name>
<dbReference type="GO" id="GO:0003677">
    <property type="term" value="F:DNA binding"/>
    <property type="evidence" value="ECO:0007669"/>
    <property type="project" value="UniProtKB-KW"/>
</dbReference>
<dbReference type="PROSITE" id="PS51898">
    <property type="entry name" value="TYR_RECOMBINASE"/>
    <property type="match status" value="1"/>
</dbReference>
<dbReference type="Pfam" id="PF00589">
    <property type="entry name" value="Phage_integrase"/>
    <property type="match status" value="1"/>
</dbReference>
<dbReference type="Pfam" id="PF12167">
    <property type="entry name" value="Arm-DNA-bind_2"/>
    <property type="match status" value="1"/>
</dbReference>
<dbReference type="Gene3D" id="1.10.150.130">
    <property type="match status" value="1"/>
</dbReference>
<dbReference type="InterPro" id="IPR050808">
    <property type="entry name" value="Phage_Integrase"/>
</dbReference>
<dbReference type="GO" id="GO:0006310">
    <property type="term" value="P:DNA recombination"/>
    <property type="evidence" value="ECO:0007669"/>
    <property type="project" value="UniProtKB-KW"/>
</dbReference>
<evidence type="ECO:0000256" key="2">
    <source>
        <dbReference type="ARBA" id="ARBA00022908"/>
    </source>
</evidence>
<evidence type="ECO:0000313" key="6">
    <source>
        <dbReference type="EMBL" id="SDG90120.1"/>
    </source>
</evidence>
<comment type="similarity">
    <text evidence="1">Belongs to the 'phage' integrase family.</text>
</comment>
<dbReference type="InterPro" id="IPR011010">
    <property type="entry name" value="DNA_brk_join_enz"/>
</dbReference>
<organism evidence="6 7">
    <name type="scientific">Pseudomonas abietaniphila</name>
    <dbReference type="NCBI Taxonomy" id="89065"/>
    <lineage>
        <taxon>Bacteria</taxon>
        <taxon>Pseudomonadati</taxon>
        <taxon>Pseudomonadota</taxon>
        <taxon>Gammaproteobacteria</taxon>
        <taxon>Pseudomonadales</taxon>
        <taxon>Pseudomonadaceae</taxon>
        <taxon>Pseudomonas</taxon>
    </lineage>
</organism>
<dbReference type="InterPro" id="IPR013762">
    <property type="entry name" value="Integrase-like_cat_sf"/>
</dbReference>
<dbReference type="GO" id="GO:0015074">
    <property type="term" value="P:DNA integration"/>
    <property type="evidence" value="ECO:0007669"/>
    <property type="project" value="UniProtKB-KW"/>
</dbReference>
<dbReference type="EMBL" id="FNCO01000003">
    <property type="protein sequence ID" value="SDG90120.1"/>
    <property type="molecule type" value="Genomic_DNA"/>
</dbReference>
<dbReference type="CDD" id="cd01189">
    <property type="entry name" value="INT_ICEBs1_C_like"/>
    <property type="match status" value="1"/>
</dbReference>
<dbReference type="Proteomes" id="UP000182894">
    <property type="component" value="Unassembled WGS sequence"/>
</dbReference>
<dbReference type="PANTHER" id="PTHR30629">
    <property type="entry name" value="PROPHAGE INTEGRASE"/>
    <property type="match status" value="1"/>
</dbReference>
<dbReference type="AlphaFoldDB" id="A0A1G7Y2E5"/>
<proteinExistence type="inferred from homology"/>
<evidence type="ECO:0000256" key="4">
    <source>
        <dbReference type="ARBA" id="ARBA00023172"/>
    </source>
</evidence>
<reference evidence="7" key="1">
    <citation type="submission" date="2016-10" db="EMBL/GenBank/DDBJ databases">
        <authorList>
            <person name="Varghese N."/>
            <person name="Submissions S."/>
        </authorList>
    </citation>
    <scope>NUCLEOTIDE SEQUENCE [LARGE SCALE GENOMIC DNA]</scope>
    <source>
        <strain evidence="7">ATCC 700689</strain>
    </source>
</reference>
<keyword evidence="2" id="KW-0229">DNA integration</keyword>
<dbReference type="SUPFAM" id="SSF56349">
    <property type="entry name" value="DNA breaking-rejoining enzymes"/>
    <property type="match status" value="1"/>
</dbReference>
<sequence>MYEGAQCRERIPLEPSPANLKRVEQHKAAIELAIYNGTFDYAATFPNSKRTARVGYKTGQIPLSNYLLAWKDRKAKELKASTIDGYSKIINGVLIPAMGDQPLVLISRKMVKESMIKIDASNKRLSNIQSCLRSALGDAVDEELLEVNPLEGWTYLRKEKPKTEDEIDPFSPEEQRELLSAAQGQYRNMIQFAMWTGLRTSELVALEWGDIDWLRKEVRITRGLTKAAKEAEVPKTAAGIRDVKLLPMALEALQAQKTFTYLEGGVIFQDQRYNKPFDGDQAIRKSFWIPLTRKAKVRYRNPYQTRHTYASMMLSAGEHPMWVAKQMGHKDWTMIARVYGRWIPSDSDMSGSKAAAMFGTQAETSPPGSEKSGHSDISAATTIQAAIIKGGTGVQIPPAPPNETTKTPEITQIPGVLRFHGRLSPTLRPTPQLTHYRMQSL</sequence>
<keyword evidence="4" id="KW-0233">DNA recombination</keyword>
<evidence type="ECO:0000256" key="3">
    <source>
        <dbReference type="ARBA" id="ARBA00023125"/>
    </source>
</evidence>
<feature type="domain" description="Tyr recombinase" evidence="5">
    <location>
        <begin position="165"/>
        <end position="355"/>
    </location>
</feature>
<gene>
    <name evidence="6" type="ORF">SAMN05216605_103462</name>
</gene>
<evidence type="ECO:0000256" key="1">
    <source>
        <dbReference type="ARBA" id="ARBA00008857"/>
    </source>
</evidence>
<protein>
    <submittedName>
        <fullName evidence="6">Integrase</fullName>
    </submittedName>
</protein>
<dbReference type="STRING" id="89065.SAMN05216605_103462"/>
<dbReference type="InterPro" id="IPR002104">
    <property type="entry name" value="Integrase_catalytic"/>
</dbReference>
<evidence type="ECO:0000259" key="5">
    <source>
        <dbReference type="PROSITE" id="PS51898"/>
    </source>
</evidence>
<keyword evidence="3" id="KW-0238">DNA-binding</keyword>
<keyword evidence="7" id="KW-1185">Reference proteome</keyword>